<dbReference type="InterPro" id="IPR029485">
    <property type="entry name" value="CAT_C"/>
</dbReference>
<dbReference type="Pfam" id="PF13906">
    <property type="entry name" value="AA_permease_C"/>
    <property type="match status" value="1"/>
</dbReference>
<sequence length="618" mass="67459">MNPISCIANFGKKLIRRRIVDLSNEGTNFARCLTTLDLIALGVGSTLGAGVYVLAGEVAKETAGPSIVLCFLASALSSVLAGLCYAEFGARVPKAGSAYLYSYVTVGEIWAFTTGWNLILSYVLGTASVARAWSSTFDSIIGRHISTFFRDNISIKVENILAEYPDFFALFLVLCLTALLAVGVSESALVNKIFTAINLVVLGFIIITGFVKGDLKNWNLTEEDYINQTSMNSSANFQPFGSGGFTPFGFGGVASGAAACFYAFVGFDCIATTGEEAKNPQRSIPISIIISLLVCFLAYFGVSAALTLMMPYYLLNKDSPLPDAFLHVGWEPARYVVAIGSLCALSASLLGSMFPMPLAKIHDRTKTPLIATIVSGIISAILAFLFELKVLVELMSIGTLLAYSLVAACVVILRYQPDQQYSPCQKTEEMGDENEKQDLNTRDTATSEHDNHFQMIQLFVPNNTFPTNTSGCIVYACVSIISIVFIFLCLILSLKLDALLMGDILWIILCVILALVAAAITSVIWRQPESKTPLNFKVPALPVLPLFSVFINLYFMMQFEAGTWVRFTIWMAIGYMIYFGYGVWNSSEEQSSQEKKIPLKTKSPIYLNPETKDHASCV</sequence>
<evidence type="ECO:0000256" key="10">
    <source>
        <dbReference type="ARBA" id="ARBA00034422"/>
    </source>
</evidence>
<evidence type="ECO:0000313" key="16">
    <source>
        <dbReference type="Proteomes" id="UP000812440"/>
    </source>
</evidence>
<dbReference type="FunFam" id="1.20.1740.10:FF:000009">
    <property type="entry name" value="Low affinity cationic amino acid transporter 2"/>
    <property type="match status" value="1"/>
</dbReference>
<keyword evidence="6" id="KW-0029">Amino-acid transport</keyword>
<dbReference type="FunFam" id="1.20.1740.10:FF:000024">
    <property type="entry name" value="High affinity cationic amino acid transporter 1"/>
    <property type="match status" value="1"/>
</dbReference>
<evidence type="ECO:0000256" key="13">
    <source>
        <dbReference type="SAM" id="Phobius"/>
    </source>
</evidence>
<accession>A0A8T2JWZ6</accession>
<dbReference type="Proteomes" id="UP000812440">
    <property type="component" value="Chromosome 8_10"/>
</dbReference>
<keyword evidence="3" id="KW-0813">Transport</keyword>
<dbReference type="PIRSF" id="PIRSF006060">
    <property type="entry name" value="AA_transporter"/>
    <property type="match status" value="1"/>
</dbReference>
<dbReference type="InterPro" id="IPR002293">
    <property type="entry name" value="AA/rel_permease1"/>
</dbReference>
<comment type="catalytic activity">
    <reaction evidence="10">
        <text>L-lysine(in) = L-lysine(out)</text>
        <dbReference type="Rhea" id="RHEA:70935"/>
        <dbReference type="ChEBI" id="CHEBI:32551"/>
    </reaction>
</comment>
<comment type="caution">
    <text evidence="15">The sequence shown here is derived from an EMBL/GenBank/DDBJ whole genome shotgun (WGS) entry which is preliminary data.</text>
</comment>
<feature type="transmembrane region" description="Helical" evidence="13">
    <location>
        <begin position="288"/>
        <end position="315"/>
    </location>
</feature>
<feature type="transmembrane region" description="Helical" evidence="13">
    <location>
        <begin position="248"/>
        <end position="267"/>
    </location>
</feature>
<dbReference type="PANTHER" id="PTHR43243">
    <property type="entry name" value="INNER MEMBRANE TRANSPORTER YGJI-RELATED"/>
    <property type="match status" value="1"/>
</dbReference>
<feature type="transmembrane region" description="Helical" evidence="13">
    <location>
        <begin position="472"/>
        <end position="493"/>
    </location>
</feature>
<reference evidence="15" key="1">
    <citation type="thesis" date="2020" institute="ProQuest LLC" country="789 East Eisenhower Parkway, Ann Arbor, MI, USA">
        <title>Comparative Genomics and Chromosome Evolution.</title>
        <authorList>
            <person name="Mudd A.B."/>
        </authorList>
    </citation>
    <scope>NUCLEOTIDE SEQUENCE</scope>
    <source>
        <strain evidence="15">Female2</strain>
        <tissue evidence="15">Blood</tissue>
    </source>
</reference>
<gene>
    <name evidence="15" type="ORF">GDO86_015321</name>
</gene>
<feature type="transmembrane region" description="Helical" evidence="13">
    <location>
        <begin position="563"/>
        <end position="584"/>
    </location>
</feature>
<keyword evidence="7 13" id="KW-1133">Transmembrane helix</keyword>
<dbReference type="EMBL" id="JAACNH010000003">
    <property type="protein sequence ID" value="KAG8448183.1"/>
    <property type="molecule type" value="Genomic_DNA"/>
</dbReference>
<dbReference type="AlphaFoldDB" id="A0A8T2JWZ6"/>
<feature type="transmembrane region" description="Helical" evidence="13">
    <location>
        <begin position="193"/>
        <end position="211"/>
    </location>
</feature>
<evidence type="ECO:0000256" key="11">
    <source>
        <dbReference type="ARBA" id="ARBA00034423"/>
    </source>
</evidence>
<keyword evidence="5 13" id="KW-0812">Transmembrane</keyword>
<keyword evidence="4" id="KW-1003">Cell membrane</keyword>
<dbReference type="Pfam" id="PF13520">
    <property type="entry name" value="AA_permease_2"/>
    <property type="match status" value="1"/>
</dbReference>
<keyword evidence="9" id="KW-0325">Glycoprotein</keyword>
<dbReference type="Gene3D" id="1.20.1740.10">
    <property type="entry name" value="Amino acid/polyamine transporter I"/>
    <property type="match status" value="2"/>
</dbReference>
<comment type="subcellular location">
    <subcellularLocation>
        <location evidence="1">Cell membrane</location>
        <topology evidence="1">Multi-pass membrane protein</topology>
    </subcellularLocation>
</comment>
<feature type="transmembrane region" description="Helical" evidence="13">
    <location>
        <begin position="66"/>
        <end position="86"/>
    </location>
</feature>
<organism evidence="15 16">
    <name type="scientific">Hymenochirus boettgeri</name>
    <name type="common">Congo dwarf clawed frog</name>
    <dbReference type="NCBI Taxonomy" id="247094"/>
    <lineage>
        <taxon>Eukaryota</taxon>
        <taxon>Metazoa</taxon>
        <taxon>Chordata</taxon>
        <taxon>Craniata</taxon>
        <taxon>Vertebrata</taxon>
        <taxon>Euteleostomi</taxon>
        <taxon>Amphibia</taxon>
        <taxon>Batrachia</taxon>
        <taxon>Anura</taxon>
        <taxon>Pipoidea</taxon>
        <taxon>Pipidae</taxon>
        <taxon>Pipinae</taxon>
        <taxon>Hymenochirus</taxon>
    </lineage>
</organism>
<evidence type="ECO:0000256" key="12">
    <source>
        <dbReference type="ARBA" id="ARBA00034450"/>
    </source>
</evidence>
<name>A0A8T2JWZ6_9PIPI</name>
<feature type="transmembrane region" description="Helical" evidence="13">
    <location>
        <begin position="167"/>
        <end position="184"/>
    </location>
</feature>
<feature type="transmembrane region" description="Helical" evidence="13">
    <location>
        <begin position="335"/>
        <end position="356"/>
    </location>
</feature>
<evidence type="ECO:0000256" key="6">
    <source>
        <dbReference type="ARBA" id="ARBA00022970"/>
    </source>
</evidence>
<comment type="similarity">
    <text evidence="2">Belongs to the amino acid-polyamine-organocation (APC) superfamily. Cationic amino acid transporter (CAT) (TC 2.A.3.3) family.</text>
</comment>
<evidence type="ECO:0000256" key="5">
    <source>
        <dbReference type="ARBA" id="ARBA00022692"/>
    </source>
</evidence>
<feature type="domain" description="Cationic amino acid transporter C-terminal" evidence="14">
    <location>
        <begin position="536"/>
        <end position="586"/>
    </location>
</feature>
<feature type="transmembrane region" description="Helical" evidence="13">
    <location>
        <begin position="98"/>
        <end position="119"/>
    </location>
</feature>
<evidence type="ECO:0000256" key="2">
    <source>
        <dbReference type="ARBA" id="ARBA00008572"/>
    </source>
</evidence>
<dbReference type="OrthoDB" id="3900342at2759"/>
<feature type="transmembrane region" description="Helical" evidence="13">
    <location>
        <begin position="538"/>
        <end position="557"/>
    </location>
</feature>
<keyword evidence="16" id="KW-1185">Reference proteome</keyword>
<dbReference type="NCBIfam" id="TIGR00906">
    <property type="entry name" value="2A0303"/>
    <property type="match status" value="1"/>
</dbReference>
<dbReference type="GO" id="GO:0061459">
    <property type="term" value="F:L-arginine transmembrane transporter activity"/>
    <property type="evidence" value="ECO:0007669"/>
    <property type="project" value="UniProtKB-ARBA"/>
</dbReference>
<dbReference type="InterPro" id="IPR004755">
    <property type="entry name" value="Cat_AA_permease"/>
</dbReference>
<evidence type="ECO:0000313" key="15">
    <source>
        <dbReference type="EMBL" id="KAG8448183.1"/>
    </source>
</evidence>
<evidence type="ECO:0000256" key="9">
    <source>
        <dbReference type="ARBA" id="ARBA00023180"/>
    </source>
</evidence>
<evidence type="ECO:0000256" key="3">
    <source>
        <dbReference type="ARBA" id="ARBA00022448"/>
    </source>
</evidence>
<feature type="transmembrane region" description="Helical" evidence="13">
    <location>
        <begin position="32"/>
        <end position="54"/>
    </location>
</feature>
<evidence type="ECO:0000256" key="4">
    <source>
        <dbReference type="ARBA" id="ARBA00022475"/>
    </source>
</evidence>
<feature type="transmembrane region" description="Helical" evidence="13">
    <location>
        <begin position="368"/>
        <end position="388"/>
    </location>
</feature>
<comment type="catalytic activity">
    <reaction evidence="12">
        <text>L-ornithine(in) = L-ornithine(out)</text>
        <dbReference type="Rhea" id="RHEA:71199"/>
        <dbReference type="ChEBI" id="CHEBI:46911"/>
    </reaction>
</comment>
<evidence type="ECO:0000256" key="8">
    <source>
        <dbReference type="ARBA" id="ARBA00023136"/>
    </source>
</evidence>
<proteinExistence type="inferred from homology"/>
<evidence type="ECO:0000259" key="14">
    <source>
        <dbReference type="Pfam" id="PF13906"/>
    </source>
</evidence>
<feature type="transmembrane region" description="Helical" evidence="13">
    <location>
        <begin position="505"/>
        <end position="526"/>
    </location>
</feature>
<evidence type="ECO:0000256" key="7">
    <source>
        <dbReference type="ARBA" id="ARBA00022989"/>
    </source>
</evidence>
<evidence type="ECO:0000256" key="1">
    <source>
        <dbReference type="ARBA" id="ARBA00004651"/>
    </source>
</evidence>
<comment type="catalytic activity">
    <reaction evidence="11">
        <text>L-arginine(in) = L-arginine(out)</text>
        <dbReference type="Rhea" id="RHEA:32143"/>
        <dbReference type="ChEBI" id="CHEBI:32682"/>
    </reaction>
</comment>
<dbReference type="GO" id="GO:0005886">
    <property type="term" value="C:plasma membrane"/>
    <property type="evidence" value="ECO:0007669"/>
    <property type="project" value="UniProtKB-SubCell"/>
</dbReference>
<protein>
    <recommendedName>
        <fullName evidence="14">Cationic amino acid transporter C-terminal domain-containing protein</fullName>
    </recommendedName>
</protein>
<keyword evidence="8 13" id="KW-0472">Membrane</keyword>
<feature type="transmembrane region" description="Helical" evidence="13">
    <location>
        <begin position="394"/>
        <end position="413"/>
    </location>
</feature>
<dbReference type="PANTHER" id="PTHR43243:SF20">
    <property type="entry name" value="CATIONIC AMINO ACID TRANSPORTER 3"/>
    <property type="match status" value="1"/>
</dbReference>